<feature type="domain" description="DUF4935" evidence="3">
    <location>
        <begin position="4"/>
        <end position="182"/>
    </location>
</feature>
<evidence type="ECO:0000256" key="2">
    <source>
        <dbReference type="SAM" id="MobiDB-lite"/>
    </source>
</evidence>
<accession>A0A154IH40</accession>
<evidence type="ECO:0000256" key="1">
    <source>
        <dbReference type="SAM" id="Coils"/>
    </source>
</evidence>
<dbReference type="InterPro" id="IPR032557">
    <property type="entry name" value="DUF4935"/>
</dbReference>
<gene>
    <name evidence="4" type="ORF">A4A59_20975</name>
</gene>
<evidence type="ECO:0000313" key="4">
    <source>
        <dbReference type="EMBL" id="KZA99898.1"/>
    </source>
</evidence>
<dbReference type="RefSeq" id="WP_062942610.1">
    <property type="nucleotide sequence ID" value="NZ_CP171847.1"/>
</dbReference>
<evidence type="ECO:0000259" key="3">
    <source>
        <dbReference type="Pfam" id="PF16289"/>
    </source>
</evidence>
<dbReference type="EMBL" id="LVYU01000099">
    <property type="protein sequence ID" value="KZA99898.1"/>
    <property type="molecule type" value="Genomic_DNA"/>
</dbReference>
<comment type="caution">
    <text evidence="4">The sequence shown here is derived from an EMBL/GenBank/DDBJ whole genome shotgun (WGS) entry which is preliminary data.</text>
</comment>
<name>A0A154IH40_RHILE</name>
<reference evidence="4" key="1">
    <citation type="submission" date="2016-03" db="EMBL/GenBank/DDBJ databases">
        <title>Microsymbionts genomes from the relict species Vavilovia formosa.</title>
        <authorList>
            <person name="Chirak E."/>
            <person name="Kimeklis A."/>
            <person name="Kopat V."/>
            <person name="Andronov E."/>
        </authorList>
    </citation>
    <scope>NUCLEOTIDE SEQUENCE [LARGE SCALE GENOMIC DNA]</scope>
    <source>
        <strain evidence="4">Vaf12</strain>
    </source>
</reference>
<dbReference type="Pfam" id="PF16289">
    <property type="entry name" value="PIN_12"/>
    <property type="match status" value="1"/>
</dbReference>
<protein>
    <recommendedName>
        <fullName evidence="3">DUF4935 domain-containing protein</fullName>
    </recommendedName>
</protein>
<keyword evidence="1" id="KW-0175">Coiled coil</keyword>
<sequence>MLKVLVDTCVWLDLLGDYRVRPRLKAFVHLVRRGEIDLIVPRIVVEEFDRNKVKTLKVISGGMANQVSEAGRLARKFMQSNQSTELSRHLEDLAEQMNRESEAAEREIREVERLFEEFPNMPTSDAARLRVSRRAEAKLAPFHRGTNSTADALILEAFREAIAADPDLENTYIFITSNHTDFSQVNGDRRVSHPDLAEYFPENRASFALDIMSVIGLFGMDLIDRFMPDEFDEPRKKTEIMEMIDKLEDISRYHDIKDREKLIEAGRIVIVEDDPGRRREATPPGIIRRSSLERQRRQLENLEAKLDEDEKRELDERERGELSGRMAALEWLLGGEWDGASYSPMGAADLTADRDTA</sequence>
<dbReference type="AlphaFoldDB" id="A0A154IH40"/>
<organism evidence="4">
    <name type="scientific">Rhizobium leguminosarum</name>
    <dbReference type="NCBI Taxonomy" id="384"/>
    <lineage>
        <taxon>Bacteria</taxon>
        <taxon>Pseudomonadati</taxon>
        <taxon>Pseudomonadota</taxon>
        <taxon>Alphaproteobacteria</taxon>
        <taxon>Hyphomicrobiales</taxon>
        <taxon>Rhizobiaceae</taxon>
        <taxon>Rhizobium/Agrobacterium group</taxon>
        <taxon>Rhizobium</taxon>
    </lineage>
</organism>
<feature type="region of interest" description="Disordered" evidence="2">
    <location>
        <begin position="337"/>
        <end position="357"/>
    </location>
</feature>
<feature type="coiled-coil region" evidence="1">
    <location>
        <begin position="289"/>
        <end position="319"/>
    </location>
</feature>
<feature type="coiled-coil region" evidence="1">
    <location>
        <begin position="87"/>
        <end position="117"/>
    </location>
</feature>
<proteinExistence type="predicted"/>